<name>A0ABZ2XA04_9HYPO</name>
<protein>
    <submittedName>
        <fullName evidence="3">Cellulose-binding GDSL lipase acylhydrolase</fullName>
    </submittedName>
</protein>
<dbReference type="CDD" id="cd01846">
    <property type="entry name" value="fatty_acyltransferase_like"/>
    <property type="match status" value="1"/>
</dbReference>
<gene>
    <name evidence="3" type="ORF">QYS62_011061</name>
</gene>
<keyword evidence="4" id="KW-1185">Reference proteome</keyword>
<dbReference type="InterPro" id="IPR036514">
    <property type="entry name" value="SGNH_hydro_sf"/>
</dbReference>
<feature type="signal peptide" evidence="2">
    <location>
        <begin position="1"/>
        <end position="19"/>
    </location>
</feature>
<keyword evidence="1 2" id="KW-0732">Signal</keyword>
<dbReference type="Proteomes" id="UP001489902">
    <property type="component" value="Chromosome 7"/>
</dbReference>
<accession>A0ABZ2XA04</accession>
<organism evidence="3 4">
    <name type="scientific">Fusarium acuminatum</name>
    <dbReference type="NCBI Taxonomy" id="5515"/>
    <lineage>
        <taxon>Eukaryota</taxon>
        <taxon>Fungi</taxon>
        <taxon>Dikarya</taxon>
        <taxon>Ascomycota</taxon>
        <taxon>Pezizomycotina</taxon>
        <taxon>Sordariomycetes</taxon>
        <taxon>Hypocreomycetidae</taxon>
        <taxon>Hypocreales</taxon>
        <taxon>Nectriaceae</taxon>
        <taxon>Fusarium</taxon>
        <taxon>Fusarium tricinctum species complex</taxon>
    </lineage>
</organism>
<dbReference type="InterPro" id="IPR050592">
    <property type="entry name" value="GDSL_lipolytic_enzyme"/>
</dbReference>
<sequence>MKSPGQHLLLAAGLSGAFASPIESKVAKTTKNFVVFGDSYSTVGFWPGGQLPSSSNPIGNPGLPGQTTSAGLNWVGHVTSTLNTSLILTYDFAYSGATVDKKIVNSWAQFSFSDQVGLYKQYVAPKISNADTLVAIWNGINDVGEAFWSKTGALVTECVNRYFELVQTLVDDGFKNFVLLSIPGKRKNHNINSDLLTYNPAYADQFPKMIGQPPADLARLRADIISYNKALKAKAAAFSSSHPGVKLQIFDIKPSFDQVINNYASYGAKDATCYGSANCLWADDYHASGAIHKLLAQNFVKAVQGAFTF</sequence>
<proteinExistence type="predicted"/>
<evidence type="ECO:0000256" key="1">
    <source>
        <dbReference type="ARBA" id="ARBA00022729"/>
    </source>
</evidence>
<evidence type="ECO:0000313" key="4">
    <source>
        <dbReference type="Proteomes" id="UP001489902"/>
    </source>
</evidence>
<dbReference type="Gene3D" id="3.40.50.1110">
    <property type="entry name" value="SGNH hydrolase"/>
    <property type="match status" value="1"/>
</dbReference>
<reference evidence="3 4" key="1">
    <citation type="submission" date="2024-04" db="EMBL/GenBank/DDBJ databases">
        <title>Complete genome sequence of Fusarium acuminatum.</title>
        <authorList>
            <person name="Lan B."/>
        </authorList>
    </citation>
    <scope>NUCLEOTIDE SEQUENCE [LARGE SCALE GENOMIC DNA]</scope>
    <source>
        <strain evidence="3">1A</strain>
    </source>
</reference>
<dbReference type="EMBL" id="CP151266">
    <property type="protein sequence ID" value="WZH49843.1"/>
    <property type="molecule type" value="Genomic_DNA"/>
</dbReference>
<feature type="chain" id="PRO_5045467718" evidence="2">
    <location>
        <begin position="20"/>
        <end position="309"/>
    </location>
</feature>
<evidence type="ECO:0000256" key="2">
    <source>
        <dbReference type="SAM" id="SignalP"/>
    </source>
</evidence>
<dbReference type="SUPFAM" id="SSF52266">
    <property type="entry name" value="SGNH hydrolase"/>
    <property type="match status" value="1"/>
</dbReference>
<dbReference type="PANTHER" id="PTHR45642">
    <property type="entry name" value="GDSL ESTERASE/LIPASE EXL3"/>
    <property type="match status" value="1"/>
</dbReference>
<evidence type="ECO:0000313" key="3">
    <source>
        <dbReference type="EMBL" id="WZH49843.1"/>
    </source>
</evidence>
<dbReference type="PANTHER" id="PTHR45642:SF139">
    <property type="entry name" value="SGNH HYDROLASE-TYPE ESTERASE DOMAIN-CONTAINING PROTEIN"/>
    <property type="match status" value="1"/>
</dbReference>